<organism evidence="10 11">
    <name type="scientific">Vigna mungo</name>
    <name type="common">Black gram</name>
    <name type="synonym">Phaseolus mungo</name>
    <dbReference type="NCBI Taxonomy" id="3915"/>
    <lineage>
        <taxon>Eukaryota</taxon>
        <taxon>Viridiplantae</taxon>
        <taxon>Streptophyta</taxon>
        <taxon>Embryophyta</taxon>
        <taxon>Tracheophyta</taxon>
        <taxon>Spermatophyta</taxon>
        <taxon>Magnoliopsida</taxon>
        <taxon>eudicotyledons</taxon>
        <taxon>Gunneridae</taxon>
        <taxon>Pentapetalae</taxon>
        <taxon>rosids</taxon>
        <taxon>fabids</taxon>
        <taxon>Fabales</taxon>
        <taxon>Fabaceae</taxon>
        <taxon>Papilionoideae</taxon>
        <taxon>50 kb inversion clade</taxon>
        <taxon>NPAAA clade</taxon>
        <taxon>indigoferoid/millettioid clade</taxon>
        <taxon>Phaseoleae</taxon>
        <taxon>Vigna</taxon>
    </lineage>
</organism>
<evidence type="ECO:0000313" key="10">
    <source>
        <dbReference type="EMBL" id="WVY97626.1"/>
    </source>
</evidence>
<evidence type="ECO:0000313" key="11">
    <source>
        <dbReference type="Proteomes" id="UP001374535"/>
    </source>
</evidence>
<keyword evidence="7 8" id="KW-0472">Membrane</keyword>
<evidence type="ECO:0000256" key="8">
    <source>
        <dbReference type="SAM" id="Phobius"/>
    </source>
</evidence>
<evidence type="ECO:0000256" key="5">
    <source>
        <dbReference type="ARBA" id="ARBA00022989"/>
    </source>
</evidence>
<dbReference type="Pfam" id="PF13962">
    <property type="entry name" value="PGG"/>
    <property type="match status" value="1"/>
</dbReference>
<dbReference type="GO" id="GO:0005886">
    <property type="term" value="C:plasma membrane"/>
    <property type="evidence" value="ECO:0007669"/>
    <property type="project" value="UniProtKB-SubCell"/>
</dbReference>
<keyword evidence="6" id="KW-0040">ANK repeat</keyword>
<accession>A0AAQ3MV55</accession>
<feature type="transmembrane region" description="Helical" evidence="8">
    <location>
        <begin position="193"/>
        <end position="217"/>
    </location>
</feature>
<evidence type="ECO:0000256" key="1">
    <source>
        <dbReference type="ARBA" id="ARBA00004141"/>
    </source>
</evidence>
<dbReference type="SUPFAM" id="SSF48403">
    <property type="entry name" value="Ankyrin repeat"/>
    <property type="match status" value="1"/>
</dbReference>
<gene>
    <name evidence="10" type="ORF">V8G54_029777</name>
</gene>
<keyword evidence="11" id="KW-1185">Reference proteome</keyword>
<evidence type="ECO:0000256" key="4">
    <source>
        <dbReference type="ARBA" id="ARBA00022737"/>
    </source>
</evidence>
<dbReference type="PANTHER" id="PTHR24186:SF56">
    <property type="entry name" value="PGG DOMAIN-CONTAINING PROTEIN"/>
    <property type="match status" value="1"/>
</dbReference>
<proteinExistence type="predicted"/>
<dbReference type="Gene3D" id="1.25.40.20">
    <property type="entry name" value="Ankyrin repeat-containing domain"/>
    <property type="match status" value="1"/>
</dbReference>
<evidence type="ECO:0000256" key="7">
    <source>
        <dbReference type="ARBA" id="ARBA00023136"/>
    </source>
</evidence>
<name>A0AAQ3MV55_VIGMU</name>
<protein>
    <recommendedName>
        <fullName evidence="9">PGG domain-containing protein</fullName>
    </recommendedName>
</protein>
<comment type="subcellular location">
    <subcellularLocation>
        <location evidence="2">Cell membrane</location>
        <topology evidence="2">Peripheral membrane protein</topology>
    </subcellularLocation>
    <subcellularLocation>
        <location evidence="1">Membrane</location>
        <topology evidence="1">Multi-pass membrane protein</topology>
    </subcellularLocation>
</comment>
<dbReference type="InterPro" id="IPR026961">
    <property type="entry name" value="PGG_dom"/>
</dbReference>
<keyword evidence="4" id="KW-0677">Repeat</keyword>
<dbReference type="PANTHER" id="PTHR24186">
    <property type="entry name" value="PROTEIN PHOSPHATASE 1 REGULATORY SUBUNIT"/>
    <property type="match status" value="1"/>
</dbReference>
<dbReference type="Proteomes" id="UP001374535">
    <property type="component" value="Chromosome 9"/>
</dbReference>
<reference evidence="10 11" key="1">
    <citation type="journal article" date="2023" name="Life. Sci Alliance">
        <title>Evolutionary insights into 3D genome organization and epigenetic landscape of Vigna mungo.</title>
        <authorList>
            <person name="Junaid A."/>
            <person name="Singh B."/>
            <person name="Bhatia S."/>
        </authorList>
    </citation>
    <scope>NUCLEOTIDE SEQUENCE [LARGE SCALE GENOMIC DNA]</scope>
    <source>
        <strain evidence="10">Urdbean</strain>
    </source>
</reference>
<dbReference type="EMBL" id="CP144692">
    <property type="protein sequence ID" value="WVY97626.1"/>
    <property type="molecule type" value="Genomic_DNA"/>
</dbReference>
<feature type="domain" description="PGG" evidence="9">
    <location>
        <begin position="187"/>
        <end position="262"/>
    </location>
</feature>
<evidence type="ECO:0000259" key="9">
    <source>
        <dbReference type="Pfam" id="PF13962"/>
    </source>
</evidence>
<evidence type="ECO:0000256" key="3">
    <source>
        <dbReference type="ARBA" id="ARBA00022692"/>
    </source>
</evidence>
<dbReference type="AlphaFoldDB" id="A0AAQ3MV55"/>
<evidence type="ECO:0000256" key="2">
    <source>
        <dbReference type="ARBA" id="ARBA00004202"/>
    </source>
</evidence>
<evidence type="ECO:0000256" key="6">
    <source>
        <dbReference type="ARBA" id="ARBA00023043"/>
    </source>
</evidence>
<keyword evidence="3 8" id="KW-0812">Transmembrane</keyword>
<dbReference type="InterPro" id="IPR036770">
    <property type="entry name" value="Ankyrin_rpt-contain_sf"/>
</dbReference>
<keyword evidence="5 8" id="KW-1133">Transmembrane helix</keyword>
<sequence>MAMFRSCDVDHQLCHIHGREGTLPLRINVMKALFSAASLTVQSKTTKGETPSYCFAVGTAKGLKMERVVLNDKDNQTNTVLHLAVSRKQYQIVDMLLVKDDVAKEVMVCEASDLEIYKSLVKTGAKSGKEIENENEAGRIGQPLEVEIVHGVHVPPRNCTDEESNVPKTTEEFEELLFTYKPNRDSINDVRNILLTVAALMITATYQAVLSLPGGVWQEDTDQYSAGKSIVATKSRGTFLLFILGNSIGYCTSFHMIIWLTSYFPMCNMAMYSVWLRRTISY</sequence>